<protein>
    <submittedName>
        <fullName evidence="1">Uncharacterized protein</fullName>
    </submittedName>
</protein>
<dbReference type="EMBL" id="LR796418">
    <property type="protein sequence ID" value="CAB4143267.1"/>
    <property type="molecule type" value="Genomic_DNA"/>
</dbReference>
<organism evidence="1">
    <name type="scientific">uncultured Caudovirales phage</name>
    <dbReference type="NCBI Taxonomy" id="2100421"/>
    <lineage>
        <taxon>Viruses</taxon>
        <taxon>Duplodnaviria</taxon>
        <taxon>Heunggongvirae</taxon>
        <taxon>Uroviricota</taxon>
        <taxon>Caudoviricetes</taxon>
        <taxon>Peduoviridae</taxon>
        <taxon>Maltschvirus</taxon>
        <taxon>Maltschvirus maltsch</taxon>
    </lineage>
</organism>
<evidence type="ECO:0000313" key="1">
    <source>
        <dbReference type="EMBL" id="CAB4143267.1"/>
    </source>
</evidence>
<name>A0A6J5MBX8_9CAUD</name>
<gene>
    <name evidence="1" type="ORF">UFOVP436_101</name>
    <name evidence="2" type="ORF">UFOVP784_101</name>
</gene>
<dbReference type="EMBL" id="LR796737">
    <property type="protein sequence ID" value="CAB4162727.1"/>
    <property type="molecule type" value="Genomic_DNA"/>
</dbReference>
<evidence type="ECO:0000313" key="2">
    <source>
        <dbReference type="EMBL" id="CAB4162727.1"/>
    </source>
</evidence>
<proteinExistence type="predicted"/>
<sequence length="63" mass="7089">MRKIQAHSIDSEDIDNEVPTYSTVTGSYGYANGTKVTCNSFSLDKFFKDISLKSIYTDEEDLV</sequence>
<reference evidence="1" key="1">
    <citation type="submission" date="2020-04" db="EMBL/GenBank/DDBJ databases">
        <authorList>
            <person name="Chiriac C."/>
            <person name="Salcher M."/>
            <person name="Ghai R."/>
            <person name="Kavagutti S V."/>
        </authorList>
    </citation>
    <scope>NUCLEOTIDE SEQUENCE</scope>
</reference>
<accession>A0A6J5MBX8</accession>